<dbReference type="Pfam" id="PF00106">
    <property type="entry name" value="adh_short"/>
    <property type="match status" value="1"/>
</dbReference>
<evidence type="ECO:0000313" key="2">
    <source>
        <dbReference type="EMBL" id="KAG0694204.1"/>
    </source>
</evidence>
<dbReference type="InterPro" id="IPR036291">
    <property type="entry name" value="NAD(P)-bd_dom_sf"/>
</dbReference>
<dbReference type="PANTHER" id="PTHR44656">
    <property type="entry name" value="DEHYDROGENASE/REDUCTASE SDR FAMILY MEMBER 12"/>
    <property type="match status" value="1"/>
</dbReference>
<sequence length="407" mass="45285">MVDVRFQQRHRAQATLEVARRGGVIHMVCRNEEAAKKARSEVITTTGNDKIHLHVVDLSRPREVVVWAQRFAAQHEKLHVLIHNAGCMLHERQVDEDGVECNFAVNTLAVHILTLIMMPLLERSEEPRVVMVSSAGLLCVRLDPIDLMHASLDPFIGNLVYSQNKRQQVVMTLWYAQRYNKVHFASMHPGWADTPAVRTSMPQFFETMKDNLRSPSQGADTVVWLAISKAALKHPSGLFFQDREPVSTHFPLAWTKTSIEEEDLLMNNIQTVYTQIHSKIFSDGATPLSTPHSAPTTSTPHSAPTTSTPETAPQNTTGDKNENTSEQKTEESDTTQHPVPVETGPVTFPVLRPPPPPAEEPLCKGRDAGGGRNSCPTTLVSAQGRGESEHQTQPFPDSGKEDRRNSR</sequence>
<gene>
    <name evidence="2" type="primary">DHRS12_0</name>
    <name evidence="2" type="ORF">GWK47_000263</name>
</gene>
<comment type="caution">
    <text evidence="2">The sequence shown here is derived from an EMBL/GenBank/DDBJ whole genome shotgun (WGS) entry which is preliminary data.</text>
</comment>
<evidence type="ECO:0000313" key="3">
    <source>
        <dbReference type="Proteomes" id="UP000770661"/>
    </source>
</evidence>
<dbReference type="SUPFAM" id="SSF51735">
    <property type="entry name" value="NAD(P)-binding Rossmann-fold domains"/>
    <property type="match status" value="1"/>
</dbReference>
<feature type="compositionally biased region" description="Basic and acidic residues" evidence="1">
    <location>
        <begin position="319"/>
        <end position="331"/>
    </location>
</feature>
<feature type="compositionally biased region" description="Basic and acidic residues" evidence="1">
    <location>
        <begin position="398"/>
        <end position="407"/>
    </location>
</feature>
<dbReference type="EMBL" id="JACEEZ010026182">
    <property type="protein sequence ID" value="KAG0694204.1"/>
    <property type="molecule type" value="Genomic_DNA"/>
</dbReference>
<organism evidence="2 3">
    <name type="scientific">Chionoecetes opilio</name>
    <name type="common">Atlantic snow crab</name>
    <name type="synonym">Cancer opilio</name>
    <dbReference type="NCBI Taxonomy" id="41210"/>
    <lineage>
        <taxon>Eukaryota</taxon>
        <taxon>Metazoa</taxon>
        <taxon>Ecdysozoa</taxon>
        <taxon>Arthropoda</taxon>
        <taxon>Crustacea</taxon>
        <taxon>Multicrustacea</taxon>
        <taxon>Malacostraca</taxon>
        <taxon>Eumalacostraca</taxon>
        <taxon>Eucarida</taxon>
        <taxon>Decapoda</taxon>
        <taxon>Pleocyemata</taxon>
        <taxon>Brachyura</taxon>
        <taxon>Eubrachyura</taxon>
        <taxon>Majoidea</taxon>
        <taxon>Majidae</taxon>
        <taxon>Chionoecetes</taxon>
    </lineage>
</organism>
<reference evidence="2" key="1">
    <citation type="submission" date="2020-07" db="EMBL/GenBank/DDBJ databases">
        <title>The High-quality genome of the commercially important snow crab, Chionoecetes opilio.</title>
        <authorList>
            <person name="Jeong J.-H."/>
            <person name="Ryu S."/>
        </authorList>
    </citation>
    <scope>NUCLEOTIDE SEQUENCE</scope>
    <source>
        <strain evidence="2">MADBK_172401_WGS</strain>
        <tissue evidence="2">Digestive gland</tissue>
    </source>
</reference>
<keyword evidence="3" id="KW-1185">Reference proteome</keyword>
<feature type="compositionally biased region" description="Low complexity" evidence="1">
    <location>
        <begin position="285"/>
        <end position="313"/>
    </location>
</feature>
<evidence type="ECO:0000256" key="1">
    <source>
        <dbReference type="SAM" id="MobiDB-lite"/>
    </source>
</evidence>
<dbReference type="InterPro" id="IPR002347">
    <property type="entry name" value="SDR_fam"/>
</dbReference>
<accession>A0A8J8WLN6</accession>
<name>A0A8J8WLN6_CHIOP</name>
<dbReference type="PANTHER" id="PTHR44656:SF7">
    <property type="entry name" value="DEHYDROGENASE_REDUCTASE SDR FAMILY MEMBER 12"/>
    <property type="match status" value="1"/>
</dbReference>
<dbReference type="OrthoDB" id="417891at2759"/>
<proteinExistence type="predicted"/>
<feature type="region of interest" description="Disordered" evidence="1">
    <location>
        <begin position="284"/>
        <end position="407"/>
    </location>
</feature>
<dbReference type="Proteomes" id="UP000770661">
    <property type="component" value="Unassembled WGS sequence"/>
</dbReference>
<protein>
    <submittedName>
        <fullName evidence="2">Dehydrogenase/reductase SDR family member 12</fullName>
    </submittedName>
</protein>
<dbReference type="Gene3D" id="3.40.50.720">
    <property type="entry name" value="NAD(P)-binding Rossmann-like Domain"/>
    <property type="match status" value="1"/>
</dbReference>
<dbReference type="InterPro" id="IPR052992">
    <property type="entry name" value="SDR_member_12"/>
</dbReference>
<dbReference type="AlphaFoldDB" id="A0A8J8WLN6"/>